<accession>A0ABP6YXN2</accession>
<dbReference type="RefSeq" id="WP_345571912.1">
    <property type="nucleotide sequence ID" value="NZ_BAABDQ010000027.1"/>
</dbReference>
<keyword evidence="5" id="KW-0802">TPR repeat</keyword>
<dbReference type="PANTHER" id="PTHR35807:SF1">
    <property type="entry name" value="TRANSCRIPTIONAL REGULATOR REDD"/>
    <property type="match status" value="1"/>
</dbReference>
<dbReference type="Gene3D" id="1.10.10.10">
    <property type="entry name" value="Winged helix-like DNA-binding domain superfamily/Winged helix DNA-binding domain"/>
    <property type="match status" value="1"/>
</dbReference>
<dbReference type="EMBL" id="BAABDQ010000027">
    <property type="protein sequence ID" value="GAA3592715.1"/>
    <property type="molecule type" value="Genomic_DNA"/>
</dbReference>
<dbReference type="PANTHER" id="PTHR35807">
    <property type="entry name" value="TRANSCRIPTIONAL REGULATOR REDD-RELATED"/>
    <property type="match status" value="1"/>
</dbReference>
<dbReference type="Pfam" id="PF00486">
    <property type="entry name" value="Trans_reg_C"/>
    <property type="match status" value="1"/>
</dbReference>
<proteinExistence type="inferred from homology"/>
<evidence type="ECO:0000259" key="7">
    <source>
        <dbReference type="PROSITE" id="PS51755"/>
    </source>
</evidence>
<dbReference type="InterPro" id="IPR019734">
    <property type="entry name" value="TPR_rpt"/>
</dbReference>
<dbReference type="Proteomes" id="UP001500630">
    <property type="component" value="Unassembled WGS sequence"/>
</dbReference>
<dbReference type="SUPFAM" id="SSF48452">
    <property type="entry name" value="TPR-like"/>
    <property type="match status" value="2"/>
</dbReference>
<feature type="repeat" description="TPR" evidence="5">
    <location>
        <begin position="708"/>
        <end position="741"/>
    </location>
</feature>
<keyword evidence="3 6" id="KW-0238">DNA-binding</keyword>
<dbReference type="Pfam" id="PF13424">
    <property type="entry name" value="TPR_12"/>
    <property type="match status" value="2"/>
</dbReference>
<organism evidence="8 9">
    <name type="scientific">Nonomuraea rosea</name>
    <dbReference type="NCBI Taxonomy" id="638574"/>
    <lineage>
        <taxon>Bacteria</taxon>
        <taxon>Bacillati</taxon>
        <taxon>Actinomycetota</taxon>
        <taxon>Actinomycetes</taxon>
        <taxon>Streptosporangiales</taxon>
        <taxon>Streptosporangiaceae</taxon>
        <taxon>Nonomuraea</taxon>
    </lineage>
</organism>
<dbReference type="InterPro" id="IPR005158">
    <property type="entry name" value="BTAD"/>
</dbReference>
<dbReference type="Gene3D" id="3.40.50.300">
    <property type="entry name" value="P-loop containing nucleotide triphosphate hydrolases"/>
    <property type="match status" value="1"/>
</dbReference>
<keyword evidence="9" id="KW-1185">Reference proteome</keyword>
<evidence type="ECO:0000256" key="4">
    <source>
        <dbReference type="ARBA" id="ARBA00023163"/>
    </source>
</evidence>
<dbReference type="SMART" id="SM00862">
    <property type="entry name" value="Trans_reg_C"/>
    <property type="match status" value="1"/>
</dbReference>
<comment type="similarity">
    <text evidence="1">Belongs to the AfsR/DnrI/RedD regulatory family.</text>
</comment>
<dbReference type="InterPro" id="IPR051677">
    <property type="entry name" value="AfsR-DnrI-RedD_regulator"/>
</dbReference>
<dbReference type="Gene3D" id="1.25.40.10">
    <property type="entry name" value="Tetratricopeptide repeat domain"/>
    <property type="match status" value="3"/>
</dbReference>
<dbReference type="SUPFAM" id="SSF52540">
    <property type="entry name" value="P-loop containing nucleoside triphosphate hydrolases"/>
    <property type="match status" value="1"/>
</dbReference>
<comment type="caution">
    <text evidence="8">The sequence shown here is derived from an EMBL/GenBank/DDBJ whole genome shotgun (WGS) entry which is preliminary data.</text>
</comment>
<evidence type="ECO:0000313" key="8">
    <source>
        <dbReference type="EMBL" id="GAA3592715.1"/>
    </source>
</evidence>
<dbReference type="PROSITE" id="PS50005">
    <property type="entry name" value="TPR"/>
    <property type="match status" value="2"/>
</dbReference>
<dbReference type="PRINTS" id="PR00364">
    <property type="entry name" value="DISEASERSIST"/>
</dbReference>
<dbReference type="InterPro" id="IPR027417">
    <property type="entry name" value="P-loop_NTPase"/>
</dbReference>
<dbReference type="Pfam" id="PF13176">
    <property type="entry name" value="TPR_7"/>
    <property type="match status" value="1"/>
</dbReference>
<dbReference type="InterPro" id="IPR011990">
    <property type="entry name" value="TPR-like_helical_dom_sf"/>
</dbReference>
<evidence type="ECO:0000313" key="9">
    <source>
        <dbReference type="Proteomes" id="UP001500630"/>
    </source>
</evidence>
<keyword evidence="4" id="KW-0804">Transcription</keyword>
<reference evidence="9" key="1">
    <citation type="journal article" date="2019" name="Int. J. Syst. Evol. Microbiol.">
        <title>The Global Catalogue of Microorganisms (GCM) 10K type strain sequencing project: providing services to taxonomists for standard genome sequencing and annotation.</title>
        <authorList>
            <consortium name="The Broad Institute Genomics Platform"/>
            <consortium name="The Broad Institute Genome Sequencing Center for Infectious Disease"/>
            <person name="Wu L."/>
            <person name="Ma J."/>
        </authorList>
    </citation>
    <scope>NUCLEOTIDE SEQUENCE [LARGE SCALE GENOMIC DNA]</scope>
    <source>
        <strain evidence="9">JCM 17326</strain>
    </source>
</reference>
<dbReference type="SMART" id="SM01043">
    <property type="entry name" value="BTAD"/>
    <property type="match status" value="1"/>
</dbReference>
<feature type="repeat" description="TPR" evidence="5">
    <location>
        <begin position="828"/>
        <end position="861"/>
    </location>
</feature>
<dbReference type="PROSITE" id="PS51755">
    <property type="entry name" value="OMPR_PHOB"/>
    <property type="match status" value="1"/>
</dbReference>
<feature type="domain" description="OmpR/PhoB-type" evidence="7">
    <location>
        <begin position="1"/>
        <end position="91"/>
    </location>
</feature>
<evidence type="ECO:0000256" key="2">
    <source>
        <dbReference type="ARBA" id="ARBA00023015"/>
    </source>
</evidence>
<keyword evidence="2" id="KW-0805">Transcription regulation</keyword>
<feature type="DNA-binding region" description="OmpR/PhoB-type" evidence="6">
    <location>
        <begin position="1"/>
        <end position="91"/>
    </location>
</feature>
<sequence length="935" mass="102809">MKIKLLGPLEIRDDRDVLIPITSAKQRIILAALAFRLSEVVPVEHLVDCLWGAEPPLTARDTVHSHVMRLRKLLATSEVLLTQPGGYLLNVDRCDVDTAQVQRLRARAAKAAAALNQQGQAALLRDALALWRGEPLTGIDSDVLRAHYVRVWEDAWCQMMEECVDAELALGRHATLVGELRFLVASHPLRERFHGQLMLALNTSGRRAEALRVYQELRRVLIEELGIEPGEYLRDAHRQVLNASPEPASMSPALLPLDVYGFVGRDPELERLDAILAAAGEQPTAVVVTVLSGAAGVGKTALAVHWSHHVSKRFPDGQLYVNLRGFDPTGSPMSPAEAVRSLLEALGVPAERVPAGLAAQTGLYRSVLAGRRVLIVLDNARDSEQVRPLLPGSPGCLVLVTSRSQLSGLMAMEGAHPLFLKLLPVSDARKLMAKRLGANRVVDEADAAEEIIRRCARLPLAIAIVASRAASNPDVSLSALVAELDDAYLDVFDGGEPMTQIRTVFSWSYHALTADTARLFRLLGSHPGPEITAQAAASLVGLPLARTRPLLAELTRTHLITQHAHGRYAFHDLLRAYAAELASAHEVESERQAALHRLLDHYVHTADRAARLLNVHQSPLLLAPPQPGVVLSATTDHAQALDWFRSEHPVLTAAVSLAAHSGFDTHLWQLAWLLNDFLDRQGRWREQATLQELGLEAARRTGDRIGQAHAYRNLGWALTKLSRYDDALGHFQSALRHYGDLGDLTGAAHTHGNMSGVLERQERYREALSHAKQALDLYQRTGHQAGQARALNAVGWHYTLLGEHPKALAYCWQALDLQYLTGDLHGQAATWDSLGHIHHHLQQHEQAIDCYRQSLELFRNAGDLCSVAGTLTRLGDSHQKLGEDETARLIWGDALHIFEELDHADAERVRARLNGLPDWSAMAPEHITRSAGLPL</sequence>
<protein>
    <submittedName>
        <fullName evidence="8">BTAD domain-containing putative transcriptional regulator</fullName>
    </submittedName>
</protein>
<evidence type="ECO:0000256" key="5">
    <source>
        <dbReference type="PROSITE-ProRule" id="PRU00339"/>
    </source>
</evidence>
<dbReference type="CDD" id="cd15831">
    <property type="entry name" value="BTAD"/>
    <property type="match status" value="1"/>
</dbReference>
<dbReference type="SMART" id="SM00028">
    <property type="entry name" value="TPR"/>
    <property type="match status" value="5"/>
</dbReference>
<evidence type="ECO:0000256" key="3">
    <source>
        <dbReference type="ARBA" id="ARBA00023125"/>
    </source>
</evidence>
<dbReference type="Pfam" id="PF03704">
    <property type="entry name" value="BTAD"/>
    <property type="match status" value="1"/>
</dbReference>
<dbReference type="InterPro" id="IPR001867">
    <property type="entry name" value="OmpR/PhoB-type_DNA-bd"/>
</dbReference>
<evidence type="ECO:0000256" key="1">
    <source>
        <dbReference type="ARBA" id="ARBA00005820"/>
    </source>
</evidence>
<dbReference type="SUPFAM" id="SSF46894">
    <property type="entry name" value="C-terminal effector domain of the bipartite response regulators"/>
    <property type="match status" value="1"/>
</dbReference>
<dbReference type="InterPro" id="IPR036388">
    <property type="entry name" value="WH-like_DNA-bd_sf"/>
</dbReference>
<gene>
    <name evidence="8" type="ORF">GCM10022419_089550</name>
</gene>
<name>A0ABP6YXN2_9ACTN</name>
<evidence type="ECO:0000256" key="6">
    <source>
        <dbReference type="PROSITE-ProRule" id="PRU01091"/>
    </source>
</evidence>
<dbReference type="InterPro" id="IPR016032">
    <property type="entry name" value="Sig_transdc_resp-reg_C-effctor"/>
</dbReference>